<accession>A0A1I3MNL2</accession>
<keyword evidence="2" id="KW-1185">Reference proteome</keyword>
<evidence type="ECO:0000313" key="1">
    <source>
        <dbReference type="EMBL" id="SFI98618.1"/>
    </source>
</evidence>
<dbReference type="RefSeq" id="WP_091504711.1">
    <property type="nucleotide sequence ID" value="NZ_CBDQZW010000007.1"/>
</dbReference>
<evidence type="ECO:0000313" key="2">
    <source>
        <dbReference type="Proteomes" id="UP000199025"/>
    </source>
</evidence>
<dbReference type="Proteomes" id="UP000199025">
    <property type="component" value="Unassembled WGS sequence"/>
</dbReference>
<name>A0A1I3MNL2_9PSEU</name>
<dbReference type="EMBL" id="FORP01000002">
    <property type="protein sequence ID" value="SFI98618.1"/>
    <property type="molecule type" value="Genomic_DNA"/>
</dbReference>
<gene>
    <name evidence="1" type="ORF">SAMN05421835_102411</name>
</gene>
<dbReference type="OrthoDB" id="3627316at2"/>
<sequence length="145" mass="16016">MTHSELRRDVRQLADRLVEVVAAGDHGALAALVPRLLGGQSPERRLFPPLLAEFAAEVAWRLRAHAGAVRPEDVFVVDLTGDDEDGVPVDELPPPLRAVLRAVLAELNDDSENSLLQLEFVARDPDPLGRLDALLHLVWWVSDLR</sequence>
<organism evidence="1 2">
    <name type="scientific">Amycolatopsis sacchari</name>
    <dbReference type="NCBI Taxonomy" id="115433"/>
    <lineage>
        <taxon>Bacteria</taxon>
        <taxon>Bacillati</taxon>
        <taxon>Actinomycetota</taxon>
        <taxon>Actinomycetes</taxon>
        <taxon>Pseudonocardiales</taxon>
        <taxon>Pseudonocardiaceae</taxon>
        <taxon>Amycolatopsis</taxon>
    </lineage>
</organism>
<proteinExistence type="predicted"/>
<reference evidence="1 2" key="1">
    <citation type="submission" date="2016-10" db="EMBL/GenBank/DDBJ databases">
        <authorList>
            <person name="de Groot N.N."/>
        </authorList>
    </citation>
    <scope>NUCLEOTIDE SEQUENCE [LARGE SCALE GENOMIC DNA]</scope>
    <source>
        <strain evidence="1 2">DSM 44468</strain>
    </source>
</reference>
<protein>
    <submittedName>
        <fullName evidence="1">Uncharacterized protein</fullName>
    </submittedName>
</protein>
<dbReference type="STRING" id="115433.SAMN05421835_102411"/>
<dbReference type="AlphaFoldDB" id="A0A1I3MNL2"/>